<dbReference type="RefSeq" id="WP_013051507.1">
    <property type="nucleotide sequence ID" value="NC_014012.1"/>
</dbReference>
<dbReference type="Proteomes" id="UP000002350">
    <property type="component" value="Chromosome"/>
</dbReference>
<dbReference type="EMBL" id="AP011177">
    <property type="protein sequence ID" value="BAJ02202.1"/>
    <property type="molecule type" value="Genomic_DNA"/>
</dbReference>
<reference evidence="2" key="1">
    <citation type="journal article" date="2010" name="Mol. Biosyst.">
        <title>Complete genome sequence and comparative analysis of Shewanella violacea, a psychrophilic and piezophilic bacterium from deep sea floor sediments.</title>
        <authorList>
            <person name="Aono E."/>
            <person name="Baba T."/>
            <person name="Ara T."/>
            <person name="Nishi T."/>
            <person name="Nakamichi T."/>
            <person name="Inamoto E."/>
            <person name="Toyonaga H."/>
            <person name="Hasegawa M."/>
            <person name="Takai Y."/>
            <person name="Okumura Y."/>
            <person name="Baba M."/>
            <person name="Tomita M."/>
            <person name="Kato C."/>
            <person name="Oshima T."/>
            <person name="Nakasone K."/>
            <person name="Mori H."/>
        </authorList>
    </citation>
    <scope>NUCLEOTIDE SEQUENCE [LARGE SCALE GENOMIC DNA]</scope>
    <source>
        <strain evidence="2">JCM 10179 / CIP 106290 / LMG 19151 / DSS12</strain>
    </source>
</reference>
<sequence>MKKLIKAAQIIGHGLELQACRIELKRVSGDGVYWGRKDNHLTVGIWCSAQDWQRLVLAVTQISEPNRVDEAFLPCITATLLEEELAWVLSKIEDKPSALCLLEHVHPVMTFIHPEVGEINIVLVNWPQKEWQPEVESWSPYAGTSATLSLSLVAGYIPQTSVAPTLPEVGGGVWLENSARVEHGEALLWCDGAIAKVTLVEVKQDGKACLTIDELLPENHFIHPPIVAEIAKVDITLAHLGAMMMEDKFEVQLNLCNEVRLSQQNEVEDAIVGTASLLRSEGNLLAQVNSLN</sequence>
<organism evidence="1 2">
    <name type="scientific">Shewanella violacea (strain JCM 10179 / CIP 106290 / LMG 19151 / DSS12)</name>
    <dbReference type="NCBI Taxonomy" id="637905"/>
    <lineage>
        <taxon>Bacteria</taxon>
        <taxon>Pseudomonadati</taxon>
        <taxon>Pseudomonadota</taxon>
        <taxon>Gammaproteobacteria</taxon>
        <taxon>Alteromonadales</taxon>
        <taxon>Shewanellaceae</taxon>
        <taxon>Shewanella</taxon>
    </lineage>
</organism>
<dbReference type="eggNOG" id="ENOG5033Z72">
    <property type="taxonomic scope" value="Bacteria"/>
</dbReference>
<dbReference type="STRING" id="637905.SVI_2231"/>
<keyword evidence="2" id="KW-1185">Reference proteome</keyword>
<evidence type="ECO:0000313" key="2">
    <source>
        <dbReference type="Proteomes" id="UP000002350"/>
    </source>
</evidence>
<gene>
    <name evidence="1" type="ordered locus">SVI_2231</name>
</gene>
<proteinExistence type="predicted"/>
<accession>D4ZKK3</accession>
<name>D4ZKK3_SHEVD</name>
<dbReference type="AlphaFoldDB" id="D4ZKK3"/>
<dbReference type="HOGENOM" id="CLU_952815_0_0_6"/>
<protein>
    <submittedName>
        <fullName evidence="1">Uncharacterized protein</fullName>
    </submittedName>
</protein>
<dbReference type="KEGG" id="svo:SVI_2231"/>
<dbReference type="OrthoDB" id="5853917at2"/>
<evidence type="ECO:0000313" key="1">
    <source>
        <dbReference type="EMBL" id="BAJ02202.1"/>
    </source>
</evidence>